<name>A0ABV5YYS9_9ACTN</name>
<dbReference type="SUPFAM" id="SSF52540">
    <property type="entry name" value="P-loop containing nucleoside triphosphate hydrolases"/>
    <property type="match status" value="1"/>
</dbReference>
<dbReference type="Gene3D" id="3.40.50.300">
    <property type="entry name" value="P-loop containing nucleotide triphosphate hydrolases"/>
    <property type="match status" value="1"/>
</dbReference>
<proteinExistence type="predicted"/>
<evidence type="ECO:0000313" key="2">
    <source>
        <dbReference type="EMBL" id="MFB9839641.1"/>
    </source>
</evidence>
<sequence>SLSAGERQLVALARAFASPARLVILDEATCHLDAAAEEHAERAFAARPGALMVIAHRMTSARRARRVLVLDGTRAWLGAHGDLLEDCPLYRELHGHWSAEGRTPAVR</sequence>
<keyword evidence="2" id="KW-0067">ATP-binding</keyword>
<gene>
    <name evidence="2" type="ORF">ACFFNX_46610</name>
</gene>
<dbReference type="PANTHER" id="PTHR24221:SF654">
    <property type="entry name" value="ATP-BINDING CASSETTE SUB-FAMILY B MEMBER 6"/>
    <property type="match status" value="1"/>
</dbReference>
<dbReference type="InterPro" id="IPR027417">
    <property type="entry name" value="P-loop_NTPase"/>
</dbReference>
<organism evidence="2 3">
    <name type="scientific">Actinoallomurus acaciae</name>
    <dbReference type="NCBI Taxonomy" id="502577"/>
    <lineage>
        <taxon>Bacteria</taxon>
        <taxon>Bacillati</taxon>
        <taxon>Actinomycetota</taxon>
        <taxon>Actinomycetes</taxon>
        <taxon>Streptosporangiales</taxon>
        <taxon>Thermomonosporaceae</taxon>
        <taxon>Actinoallomurus</taxon>
    </lineage>
</organism>
<dbReference type="RefSeq" id="WP_378212797.1">
    <property type="nucleotide sequence ID" value="NZ_JBHLZP010000766.1"/>
</dbReference>
<dbReference type="InterPro" id="IPR003439">
    <property type="entry name" value="ABC_transporter-like_ATP-bd"/>
</dbReference>
<feature type="non-terminal residue" evidence="2">
    <location>
        <position position="1"/>
    </location>
</feature>
<dbReference type="PANTHER" id="PTHR24221">
    <property type="entry name" value="ATP-BINDING CASSETTE SUB-FAMILY B"/>
    <property type="match status" value="1"/>
</dbReference>
<protein>
    <submittedName>
        <fullName evidence="2">ATP-binding cassette domain-containing protein</fullName>
    </submittedName>
</protein>
<feature type="domain" description="ABC transporter" evidence="1">
    <location>
        <begin position="1"/>
        <end position="29"/>
    </location>
</feature>
<reference evidence="2 3" key="1">
    <citation type="submission" date="2024-09" db="EMBL/GenBank/DDBJ databases">
        <authorList>
            <person name="Sun Q."/>
            <person name="Mori K."/>
        </authorList>
    </citation>
    <scope>NUCLEOTIDE SEQUENCE [LARGE SCALE GENOMIC DNA]</scope>
    <source>
        <strain evidence="2 3">TBRC 0563</strain>
    </source>
</reference>
<comment type="caution">
    <text evidence="2">The sequence shown here is derived from an EMBL/GenBank/DDBJ whole genome shotgun (WGS) entry which is preliminary data.</text>
</comment>
<evidence type="ECO:0000313" key="3">
    <source>
        <dbReference type="Proteomes" id="UP001589627"/>
    </source>
</evidence>
<keyword evidence="2" id="KW-0547">Nucleotide-binding</keyword>
<keyword evidence="3" id="KW-1185">Reference proteome</keyword>
<dbReference type="GO" id="GO:0005524">
    <property type="term" value="F:ATP binding"/>
    <property type="evidence" value="ECO:0007669"/>
    <property type="project" value="UniProtKB-KW"/>
</dbReference>
<dbReference type="EMBL" id="JBHLZP010000766">
    <property type="protein sequence ID" value="MFB9839641.1"/>
    <property type="molecule type" value="Genomic_DNA"/>
</dbReference>
<dbReference type="InterPro" id="IPR039421">
    <property type="entry name" value="Type_1_exporter"/>
</dbReference>
<dbReference type="Proteomes" id="UP001589627">
    <property type="component" value="Unassembled WGS sequence"/>
</dbReference>
<dbReference type="Pfam" id="PF00005">
    <property type="entry name" value="ABC_tran"/>
    <property type="match status" value="1"/>
</dbReference>
<accession>A0ABV5YYS9</accession>
<evidence type="ECO:0000259" key="1">
    <source>
        <dbReference type="Pfam" id="PF00005"/>
    </source>
</evidence>